<proteinExistence type="predicted"/>
<reference evidence="4" key="1">
    <citation type="submission" date="2022-08" db="EMBL/GenBank/DDBJ databases">
        <authorList>
            <consortium name="DOE Joint Genome Institute"/>
            <person name="Min B."/>
            <person name="Riley R."/>
            <person name="Sierra-Patev S."/>
            <person name="Naranjo-Ortiz M."/>
            <person name="Looney B."/>
            <person name="Konkel Z."/>
            <person name="Slot J.C."/>
            <person name="Sakamoto Y."/>
            <person name="Steenwyk J.L."/>
            <person name="Rokas A."/>
            <person name="Carro J."/>
            <person name="Camarero S."/>
            <person name="Ferreira P."/>
            <person name="Molpeceres G."/>
            <person name="Ruiz-Duenas F.J."/>
            <person name="Serrano A."/>
            <person name="Henrissat B."/>
            <person name="Drula E."/>
            <person name="Hughes K.W."/>
            <person name="Mata J.L."/>
            <person name="Ishikawa N.K."/>
            <person name="Vargas-Isla R."/>
            <person name="Ushijima S."/>
            <person name="Smith C.A."/>
            <person name="Ahrendt S."/>
            <person name="Andreopoulos W."/>
            <person name="He G."/>
            <person name="Labutti K."/>
            <person name="Lipzen A."/>
            <person name="Ng V."/>
            <person name="Sandor L."/>
            <person name="Barry K."/>
            <person name="Martinez A.T."/>
            <person name="Xiao Y."/>
            <person name="Gibbons J.G."/>
            <person name="Terashima K."/>
            <person name="Hibbett D.S."/>
            <person name="Grigoriev I.V."/>
        </authorList>
    </citation>
    <scope>NUCLEOTIDE SEQUENCE</scope>
    <source>
        <strain evidence="4">TFB9207</strain>
    </source>
</reference>
<keyword evidence="2" id="KW-1133">Transmembrane helix</keyword>
<protein>
    <recommendedName>
        <fullName evidence="6">Mid2 domain-containing protein</fullName>
    </recommendedName>
</protein>
<keyword evidence="3" id="KW-0732">Signal</keyword>
<keyword evidence="2" id="KW-0812">Transmembrane</keyword>
<evidence type="ECO:0000256" key="2">
    <source>
        <dbReference type="SAM" id="Phobius"/>
    </source>
</evidence>
<evidence type="ECO:0000256" key="1">
    <source>
        <dbReference type="SAM" id="MobiDB-lite"/>
    </source>
</evidence>
<evidence type="ECO:0000256" key="3">
    <source>
        <dbReference type="SAM" id="SignalP"/>
    </source>
</evidence>
<evidence type="ECO:0000313" key="5">
    <source>
        <dbReference type="Proteomes" id="UP001163846"/>
    </source>
</evidence>
<dbReference type="Proteomes" id="UP001163846">
    <property type="component" value="Unassembled WGS sequence"/>
</dbReference>
<dbReference type="EMBL" id="MU806775">
    <property type="protein sequence ID" value="KAJ3833088.1"/>
    <property type="molecule type" value="Genomic_DNA"/>
</dbReference>
<accession>A0AA38NYP1</accession>
<name>A0AA38NYP1_9AGAR</name>
<feature type="transmembrane region" description="Helical" evidence="2">
    <location>
        <begin position="172"/>
        <end position="195"/>
    </location>
</feature>
<feature type="signal peptide" evidence="3">
    <location>
        <begin position="1"/>
        <end position="19"/>
    </location>
</feature>
<sequence length="405" mass="44016">MYFALFVFISWLSVAKSLSLSFPPYGTPTAATPSQTVSWKRGKHDPSGQFSLLKIKLDNPDGPTVNKTLVSIPGSQKLDEGVGPIDFHEPGLFEILAVRSLQDPKPFYTTEIRVASPSTPSASTSSTTSSSYTGLSTPKEVMMSPKSTGGPSSAYSSHTTTPTPGDTNKHSAAAVIGAVVGVVGIAFVLGVVLLYRRYRTRRRTTNIISTGRVRSFSSDTVVDQWSIDKEKQISDDCDYYEASFRRSPKSMLTPQDSVSNVFVRQKRFSPSVLPPIPAARYYDSSPDASSVSSNTTASSAPRTKNRKVPSISLSALSSSAGSAASGSLFPIPVLPPRTRTDRQKLLEEEIQKLQAKILHLQGNGDISSSKMISEGQEQELRQIHRRVELLKKIHESDWALGVGRF</sequence>
<keyword evidence="2" id="KW-0472">Membrane</keyword>
<feature type="compositionally biased region" description="Low complexity" evidence="1">
    <location>
        <begin position="116"/>
        <end position="138"/>
    </location>
</feature>
<feature type="chain" id="PRO_5041252900" description="Mid2 domain-containing protein" evidence="3">
    <location>
        <begin position="20"/>
        <end position="405"/>
    </location>
</feature>
<feature type="region of interest" description="Disordered" evidence="1">
    <location>
        <begin position="112"/>
        <end position="166"/>
    </location>
</feature>
<comment type="caution">
    <text evidence="4">The sequence shown here is derived from an EMBL/GenBank/DDBJ whole genome shotgun (WGS) entry which is preliminary data.</text>
</comment>
<organism evidence="4 5">
    <name type="scientific">Lentinula raphanica</name>
    <dbReference type="NCBI Taxonomy" id="153919"/>
    <lineage>
        <taxon>Eukaryota</taxon>
        <taxon>Fungi</taxon>
        <taxon>Dikarya</taxon>
        <taxon>Basidiomycota</taxon>
        <taxon>Agaricomycotina</taxon>
        <taxon>Agaricomycetes</taxon>
        <taxon>Agaricomycetidae</taxon>
        <taxon>Agaricales</taxon>
        <taxon>Marasmiineae</taxon>
        <taxon>Omphalotaceae</taxon>
        <taxon>Lentinula</taxon>
    </lineage>
</organism>
<dbReference type="AlphaFoldDB" id="A0AA38NYP1"/>
<feature type="compositionally biased region" description="Polar residues" evidence="1">
    <location>
        <begin position="145"/>
        <end position="166"/>
    </location>
</feature>
<gene>
    <name evidence="4" type="ORF">F5878DRAFT_633528</name>
</gene>
<evidence type="ECO:0000313" key="4">
    <source>
        <dbReference type="EMBL" id="KAJ3833088.1"/>
    </source>
</evidence>
<feature type="region of interest" description="Disordered" evidence="1">
    <location>
        <begin position="283"/>
        <end position="308"/>
    </location>
</feature>
<feature type="compositionally biased region" description="Low complexity" evidence="1">
    <location>
        <begin position="284"/>
        <end position="300"/>
    </location>
</feature>
<evidence type="ECO:0008006" key="6">
    <source>
        <dbReference type="Google" id="ProtNLM"/>
    </source>
</evidence>
<keyword evidence="5" id="KW-1185">Reference proteome</keyword>